<dbReference type="Proteomes" id="UP000218811">
    <property type="component" value="Unassembled WGS sequence"/>
</dbReference>
<proteinExistence type="predicted"/>
<dbReference type="InterPro" id="IPR021109">
    <property type="entry name" value="Peptidase_aspartic_dom_sf"/>
</dbReference>
<dbReference type="InterPro" id="IPR043502">
    <property type="entry name" value="DNA/RNA_pol_sf"/>
</dbReference>
<dbReference type="Pfam" id="PF08284">
    <property type="entry name" value="RVP_2"/>
    <property type="match status" value="1"/>
</dbReference>
<evidence type="ECO:0000313" key="1">
    <source>
        <dbReference type="EMBL" id="PCH39300.1"/>
    </source>
</evidence>
<reference evidence="1 2" key="1">
    <citation type="journal article" date="2012" name="Science">
        <title>The Paleozoic origin of enzymatic lignin decomposition reconstructed from 31 fungal genomes.</title>
        <authorList>
            <person name="Floudas D."/>
            <person name="Binder M."/>
            <person name="Riley R."/>
            <person name="Barry K."/>
            <person name="Blanchette R.A."/>
            <person name="Henrissat B."/>
            <person name="Martinez A.T."/>
            <person name="Otillar R."/>
            <person name="Spatafora J.W."/>
            <person name="Yadav J.S."/>
            <person name="Aerts A."/>
            <person name="Benoit I."/>
            <person name="Boyd A."/>
            <person name="Carlson A."/>
            <person name="Copeland A."/>
            <person name="Coutinho P.M."/>
            <person name="de Vries R.P."/>
            <person name="Ferreira P."/>
            <person name="Findley K."/>
            <person name="Foster B."/>
            <person name="Gaskell J."/>
            <person name="Glotzer D."/>
            <person name="Gorecki P."/>
            <person name="Heitman J."/>
            <person name="Hesse C."/>
            <person name="Hori C."/>
            <person name="Igarashi K."/>
            <person name="Jurgens J.A."/>
            <person name="Kallen N."/>
            <person name="Kersten P."/>
            <person name="Kohler A."/>
            <person name="Kuees U."/>
            <person name="Kumar T.K.A."/>
            <person name="Kuo A."/>
            <person name="LaButti K."/>
            <person name="Larrondo L.F."/>
            <person name="Lindquist E."/>
            <person name="Ling A."/>
            <person name="Lombard V."/>
            <person name="Lucas S."/>
            <person name="Lundell T."/>
            <person name="Martin R."/>
            <person name="McLaughlin D.J."/>
            <person name="Morgenstern I."/>
            <person name="Morin E."/>
            <person name="Murat C."/>
            <person name="Nagy L.G."/>
            <person name="Nolan M."/>
            <person name="Ohm R.A."/>
            <person name="Patyshakuliyeva A."/>
            <person name="Rokas A."/>
            <person name="Ruiz-Duenas F.J."/>
            <person name="Sabat G."/>
            <person name="Salamov A."/>
            <person name="Samejima M."/>
            <person name="Schmutz J."/>
            <person name="Slot J.C."/>
            <person name="St John F."/>
            <person name="Stenlid J."/>
            <person name="Sun H."/>
            <person name="Sun S."/>
            <person name="Syed K."/>
            <person name="Tsang A."/>
            <person name="Wiebenga A."/>
            <person name="Young D."/>
            <person name="Pisabarro A."/>
            <person name="Eastwood D.C."/>
            <person name="Martin F."/>
            <person name="Cullen D."/>
            <person name="Grigoriev I.V."/>
            <person name="Hibbett D.S."/>
        </authorList>
    </citation>
    <scope>NUCLEOTIDE SEQUENCE [LARGE SCALE GENOMIC DNA]</scope>
    <source>
        <strain evidence="1 2">MD-104</strain>
    </source>
</reference>
<gene>
    <name evidence="1" type="ORF">WOLCODRAFT_21409</name>
</gene>
<accession>A0A2H3JAP3</accession>
<dbReference type="EMBL" id="KB467976">
    <property type="protein sequence ID" value="PCH39300.1"/>
    <property type="molecule type" value="Genomic_DNA"/>
</dbReference>
<organism evidence="1 2">
    <name type="scientific">Wolfiporia cocos (strain MD-104)</name>
    <name type="common">Brown rot fungus</name>
    <dbReference type="NCBI Taxonomy" id="742152"/>
    <lineage>
        <taxon>Eukaryota</taxon>
        <taxon>Fungi</taxon>
        <taxon>Dikarya</taxon>
        <taxon>Basidiomycota</taxon>
        <taxon>Agaricomycotina</taxon>
        <taxon>Agaricomycetes</taxon>
        <taxon>Polyporales</taxon>
        <taxon>Phaeolaceae</taxon>
        <taxon>Wolfiporia</taxon>
    </lineage>
</organism>
<dbReference type="STRING" id="742152.A0A2H3JAP3"/>
<dbReference type="InterPro" id="IPR043128">
    <property type="entry name" value="Rev_trsase/Diguanyl_cyclase"/>
</dbReference>
<evidence type="ECO:0000313" key="2">
    <source>
        <dbReference type="Proteomes" id="UP000218811"/>
    </source>
</evidence>
<protein>
    <submittedName>
        <fullName evidence="1">Uncharacterized protein</fullName>
    </submittedName>
</protein>
<dbReference type="Gene3D" id="2.40.70.10">
    <property type="entry name" value="Acid Proteases"/>
    <property type="match status" value="1"/>
</dbReference>
<dbReference type="Gene3D" id="3.30.70.270">
    <property type="match status" value="1"/>
</dbReference>
<dbReference type="Gene3D" id="3.10.10.10">
    <property type="entry name" value="HIV Type 1 Reverse Transcriptase, subunit A, domain 1"/>
    <property type="match status" value="1"/>
</dbReference>
<keyword evidence="2" id="KW-1185">Reference proteome</keyword>
<name>A0A2H3JAP3_WOLCO</name>
<dbReference type="OrthoDB" id="1750432at2759"/>
<sequence length="718" mass="79022">MVPNLLFVGKDPVIDSALLCDPDFDILGWFQAWYYDTYESPLYQPLPGKVATLGEALASGTEAILNAYGPFLDRRPYNGAEYARFTCLQREHCVEVVDHYLTCVVEFPNRLLENPKFDLSNAYANAVCQQFSEAPFLLHELEGELVGLLSLPETSVPPPVLMLYAMGTPACQAVPAIQHNAALPRDFRHLIPELAVVVVHINGQPARALLYSGSLSDFMSAKLTHQLKLRTFELEKALLVHLAMQGSRAKVNLGCQPRISYQPIDETQYFDIINLLNYDLILGTPFLFQHQIALGFNPTMVEVGSPTALPTEGKHVHVLESRAADLFEDALEHARQVLCNYAAPICKDASDSPLPPLRAINHTIPLKDELKECNGNCLKLTSPLPDMDGILQRISRYKYRSLIDGKDAYEQICVDPAHVNRMAMTTPDGNMVSTNKELLWGFLGSVGYLADDIATVCRPMGVLASLTDTNAIFQLDYTHQCTFDEVHCLVQAHRDHHHVPLNYAVVAPCIWLVTDRSHGGIAGVVAQGLVHLLQQQDLSGWQARWLEKISEFDFIIDRLESCVISVLVFVGMEAMALHPCRSMRIAECMSLPAQGRPPSVVATTGSMGEGPGTLSAIEDVLEGMPSSGGAVVKGRNAMGGQDVPPEIRVAPQQLVLPVLKKDELAPNSEFVSLLSASSDGMDLPACLRGKYPFFAGILEAPKHYKNFVVSDGLIFLRE</sequence>
<dbReference type="SUPFAM" id="SSF56672">
    <property type="entry name" value="DNA/RNA polymerases"/>
    <property type="match status" value="1"/>
</dbReference>
<dbReference type="CDD" id="cd00303">
    <property type="entry name" value="retropepsin_like"/>
    <property type="match status" value="1"/>
</dbReference>
<dbReference type="AlphaFoldDB" id="A0A2H3JAP3"/>